<reference evidence="1 2" key="1">
    <citation type="submission" date="2024-10" db="EMBL/GenBank/DDBJ databases">
        <title>The Natural Products Discovery Center: Release of the First 8490 Sequenced Strains for Exploring Actinobacteria Biosynthetic Diversity.</title>
        <authorList>
            <person name="Kalkreuter E."/>
            <person name="Kautsar S.A."/>
            <person name="Yang D."/>
            <person name="Bader C.D."/>
            <person name="Teijaro C.N."/>
            <person name="Fluegel L."/>
            <person name="Davis C.M."/>
            <person name="Simpson J.R."/>
            <person name="Lauterbach L."/>
            <person name="Steele A.D."/>
            <person name="Gui C."/>
            <person name="Meng S."/>
            <person name="Li G."/>
            <person name="Viehrig K."/>
            <person name="Ye F."/>
            <person name="Su P."/>
            <person name="Kiefer A.F."/>
            <person name="Nichols A."/>
            <person name="Cepeda A.J."/>
            <person name="Yan W."/>
            <person name="Fan B."/>
            <person name="Jiang Y."/>
            <person name="Adhikari A."/>
            <person name="Zheng C.-J."/>
            <person name="Schuster L."/>
            <person name="Cowan T.M."/>
            <person name="Smanski M.J."/>
            <person name="Chevrette M.G."/>
            <person name="De Carvalho L.P.S."/>
            <person name="Shen B."/>
        </authorList>
    </citation>
    <scope>NUCLEOTIDE SEQUENCE [LARGE SCALE GENOMIC DNA]</scope>
    <source>
        <strain evidence="1 2">NPDC001281</strain>
    </source>
</reference>
<dbReference type="Proteomes" id="UP001602119">
    <property type="component" value="Unassembled WGS sequence"/>
</dbReference>
<name>A0ABW6VE02_MICFU</name>
<protein>
    <submittedName>
        <fullName evidence="1">Uncharacterized protein</fullName>
    </submittedName>
</protein>
<dbReference type="EMBL" id="JBIAXI010000024">
    <property type="protein sequence ID" value="MFF4777536.1"/>
    <property type="molecule type" value="Genomic_DNA"/>
</dbReference>
<accession>A0ABW6VE02</accession>
<evidence type="ECO:0000313" key="1">
    <source>
        <dbReference type="EMBL" id="MFF4777536.1"/>
    </source>
</evidence>
<gene>
    <name evidence="1" type="ORF">ACFY05_32235</name>
</gene>
<comment type="caution">
    <text evidence="1">The sequence shown here is derived from an EMBL/GenBank/DDBJ whole genome shotgun (WGS) entry which is preliminary data.</text>
</comment>
<keyword evidence="2" id="KW-1185">Reference proteome</keyword>
<sequence>MSVLLPDRQLGVRRREAPAVDAHGDAVGGGWGGLLGPWPGRAEESGDVPAGLPGGRTWVLALDPAAWPVHQNDLVEDPRARMQWLVTSADLLKHNADPAIDYIRVEAHLRDAGTRP</sequence>
<dbReference type="RefSeq" id="WP_387345998.1">
    <property type="nucleotide sequence ID" value="NZ_JBIAXI010000024.1"/>
</dbReference>
<organism evidence="1 2">
    <name type="scientific">Microtetraspora fusca</name>
    <dbReference type="NCBI Taxonomy" id="1997"/>
    <lineage>
        <taxon>Bacteria</taxon>
        <taxon>Bacillati</taxon>
        <taxon>Actinomycetota</taxon>
        <taxon>Actinomycetes</taxon>
        <taxon>Streptosporangiales</taxon>
        <taxon>Streptosporangiaceae</taxon>
        <taxon>Microtetraspora</taxon>
    </lineage>
</organism>
<proteinExistence type="predicted"/>
<evidence type="ECO:0000313" key="2">
    <source>
        <dbReference type="Proteomes" id="UP001602119"/>
    </source>
</evidence>